<comment type="subcellular location">
    <subcellularLocation>
        <location evidence="1">Membrane</location>
        <topology evidence="1">Multi-pass membrane protein</topology>
    </subcellularLocation>
</comment>
<gene>
    <name evidence="6" type="ORF">WMY93_011978</name>
</gene>
<dbReference type="PANTHER" id="PTHR45813">
    <property type="entry name" value="IG-LIKE DOMAIN-CONTAINING PROTEIN"/>
    <property type="match status" value="1"/>
</dbReference>
<accession>A0AAW0P7L1</accession>
<evidence type="ECO:0000256" key="1">
    <source>
        <dbReference type="ARBA" id="ARBA00004141"/>
    </source>
</evidence>
<dbReference type="InterPro" id="IPR051587">
    <property type="entry name" value="Adhesion_GPCR"/>
</dbReference>
<feature type="transmembrane region" description="Helical" evidence="5">
    <location>
        <begin position="23"/>
        <end position="46"/>
    </location>
</feature>
<dbReference type="Pfam" id="PF00002">
    <property type="entry name" value="7tm_2"/>
    <property type="match status" value="1"/>
</dbReference>
<sequence length="137" mass="15517">MASTAPRDLYSTDYCLDDWDVSLAYLAIPILMIMLVNMALLSVVLYKIIHMVNRGTDERAKLGVRLFFLLISFVLFGVTRGLAMGTIISRSSLELYIAFAVFTSLEGVWILVFGPFYDSKIRLILCKKCHKEPAEQQ</sequence>
<keyword evidence="4 5" id="KW-0472">Membrane</keyword>
<dbReference type="GO" id="GO:0007189">
    <property type="term" value="P:adenylate cyclase-activating G protein-coupled receptor signaling pathway"/>
    <property type="evidence" value="ECO:0007669"/>
    <property type="project" value="TreeGrafter"/>
</dbReference>
<keyword evidence="2 5" id="KW-0812">Transmembrane</keyword>
<reference evidence="7" key="1">
    <citation type="submission" date="2024-04" db="EMBL/GenBank/DDBJ databases">
        <title>Salinicola lusitanus LLJ914,a marine bacterium isolated from the Okinawa Trough.</title>
        <authorList>
            <person name="Li J."/>
        </authorList>
    </citation>
    <scope>NUCLEOTIDE SEQUENCE [LARGE SCALE GENOMIC DNA]</scope>
</reference>
<evidence type="ECO:0000256" key="5">
    <source>
        <dbReference type="SAM" id="Phobius"/>
    </source>
</evidence>
<evidence type="ECO:0000313" key="7">
    <source>
        <dbReference type="Proteomes" id="UP001460270"/>
    </source>
</evidence>
<keyword evidence="3 5" id="KW-1133">Transmembrane helix</keyword>
<dbReference type="AlphaFoldDB" id="A0AAW0P7L1"/>
<comment type="caution">
    <text evidence="6">The sequence shown here is derived from an EMBL/GenBank/DDBJ whole genome shotgun (WGS) entry which is preliminary data.</text>
</comment>
<keyword evidence="7" id="KW-1185">Reference proteome</keyword>
<evidence type="ECO:0000313" key="6">
    <source>
        <dbReference type="EMBL" id="KAK7916217.1"/>
    </source>
</evidence>
<dbReference type="GO" id="GO:0004930">
    <property type="term" value="F:G protein-coupled receptor activity"/>
    <property type="evidence" value="ECO:0007669"/>
    <property type="project" value="InterPro"/>
</dbReference>
<protein>
    <submittedName>
        <fullName evidence="6">Uncharacterized protein</fullName>
    </submittedName>
</protein>
<dbReference type="Gene3D" id="1.20.1070.10">
    <property type="entry name" value="Rhodopsin 7-helix transmembrane proteins"/>
    <property type="match status" value="1"/>
</dbReference>
<evidence type="ECO:0000256" key="3">
    <source>
        <dbReference type="ARBA" id="ARBA00022989"/>
    </source>
</evidence>
<name>A0AAW0P7L1_9GOBI</name>
<feature type="transmembrane region" description="Helical" evidence="5">
    <location>
        <begin position="66"/>
        <end position="89"/>
    </location>
</feature>
<proteinExistence type="predicted"/>
<dbReference type="Proteomes" id="UP001460270">
    <property type="component" value="Unassembled WGS sequence"/>
</dbReference>
<organism evidence="6 7">
    <name type="scientific">Mugilogobius chulae</name>
    <name type="common">yellowstripe goby</name>
    <dbReference type="NCBI Taxonomy" id="88201"/>
    <lineage>
        <taxon>Eukaryota</taxon>
        <taxon>Metazoa</taxon>
        <taxon>Chordata</taxon>
        <taxon>Craniata</taxon>
        <taxon>Vertebrata</taxon>
        <taxon>Euteleostomi</taxon>
        <taxon>Actinopterygii</taxon>
        <taxon>Neopterygii</taxon>
        <taxon>Teleostei</taxon>
        <taxon>Neoteleostei</taxon>
        <taxon>Acanthomorphata</taxon>
        <taxon>Gobiaria</taxon>
        <taxon>Gobiiformes</taxon>
        <taxon>Gobioidei</taxon>
        <taxon>Gobiidae</taxon>
        <taxon>Gobionellinae</taxon>
        <taxon>Mugilogobius</taxon>
    </lineage>
</organism>
<evidence type="ECO:0000256" key="2">
    <source>
        <dbReference type="ARBA" id="ARBA00022692"/>
    </source>
</evidence>
<dbReference type="PANTHER" id="PTHR45813:SF4">
    <property type="entry name" value="ADHESION G PROTEIN-COUPLED RECEPTOR F5"/>
    <property type="match status" value="1"/>
</dbReference>
<dbReference type="GO" id="GO:0016020">
    <property type="term" value="C:membrane"/>
    <property type="evidence" value="ECO:0007669"/>
    <property type="project" value="UniProtKB-SubCell"/>
</dbReference>
<evidence type="ECO:0000256" key="4">
    <source>
        <dbReference type="ARBA" id="ARBA00023136"/>
    </source>
</evidence>
<feature type="transmembrane region" description="Helical" evidence="5">
    <location>
        <begin position="95"/>
        <end position="117"/>
    </location>
</feature>
<dbReference type="EMBL" id="JBBPFD010000008">
    <property type="protein sequence ID" value="KAK7916217.1"/>
    <property type="molecule type" value="Genomic_DNA"/>
</dbReference>
<dbReference type="InterPro" id="IPR000832">
    <property type="entry name" value="GPCR_2_secretin-like"/>
</dbReference>